<sequence length="259" mass="27989">MDDEFDDICVVQINAGDEAGAEIILDFNGKRMSLSFFASAATEQDGLSTAIENRVIRLLNGAAAAADKDYDELIDKALNFILEVGGPSLRAAAPRIHEPSPSPTAQDVHSFLYPETLYFRLQTINGRPSMFQISPDEGVCIPQTQPAPCPDSAFQPCAHLPRHSARDVSIQEILLRGTGLVARVHVNGNEVLCKASRRGLCAGRLERELCTLQSMQESTARPGAAIRAPSLIGYVVHADTDVIIGLLREWIPASPSQGN</sequence>
<name>A0ACC1MVP0_9HYPO</name>
<reference evidence="1" key="1">
    <citation type="submission" date="2022-08" db="EMBL/GenBank/DDBJ databases">
        <title>Genome Sequence of Lecanicillium fungicola.</title>
        <authorList>
            <person name="Buettner E."/>
        </authorList>
    </citation>
    <scope>NUCLEOTIDE SEQUENCE</scope>
    <source>
        <strain evidence="1">Babe33</strain>
    </source>
</reference>
<comment type="caution">
    <text evidence="1">The sequence shown here is derived from an EMBL/GenBank/DDBJ whole genome shotgun (WGS) entry which is preliminary data.</text>
</comment>
<proteinExistence type="predicted"/>
<evidence type="ECO:0000313" key="1">
    <source>
        <dbReference type="EMBL" id="KAJ2970316.1"/>
    </source>
</evidence>
<organism evidence="1 2">
    <name type="scientific">Zarea fungicola</name>
    <dbReference type="NCBI Taxonomy" id="93591"/>
    <lineage>
        <taxon>Eukaryota</taxon>
        <taxon>Fungi</taxon>
        <taxon>Dikarya</taxon>
        <taxon>Ascomycota</taxon>
        <taxon>Pezizomycotina</taxon>
        <taxon>Sordariomycetes</taxon>
        <taxon>Hypocreomycetidae</taxon>
        <taxon>Hypocreales</taxon>
        <taxon>Cordycipitaceae</taxon>
        <taxon>Zarea</taxon>
    </lineage>
</organism>
<dbReference type="Proteomes" id="UP001143910">
    <property type="component" value="Unassembled WGS sequence"/>
</dbReference>
<evidence type="ECO:0000313" key="2">
    <source>
        <dbReference type="Proteomes" id="UP001143910"/>
    </source>
</evidence>
<keyword evidence="2" id="KW-1185">Reference proteome</keyword>
<gene>
    <name evidence="1" type="ORF">NQ176_g8247</name>
</gene>
<dbReference type="EMBL" id="JANJQO010001560">
    <property type="protein sequence ID" value="KAJ2970316.1"/>
    <property type="molecule type" value="Genomic_DNA"/>
</dbReference>
<protein>
    <submittedName>
        <fullName evidence="1">Uncharacterized protein</fullName>
    </submittedName>
</protein>
<accession>A0ACC1MVP0</accession>